<dbReference type="SMART" id="SM00387">
    <property type="entry name" value="HATPase_c"/>
    <property type="match status" value="1"/>
</dbReference>
<evidence type="ECO:0000256" key="6">
    <source>
        <dbReference type="ARBA" id="ARBA00022777"/>
    </source>
</evidence>
<reference evidence="9 10" key="1">
    <citation type="submission" date="2019-09" db="EMBL/GenBank/DDBJ databases">
        <authorList>
            <person name="Park J.-S."/>
            <person name="Choi H.-J."/>
        </authorList>
    </citation>
    <scope>NUCLEOTIDE SEQUENCE [LARGE SCALE GENOMIC DNA]</scope>
    <source>
        <strain evidence="9 10">176SS1-4</strain>
    </source>
</reference>
<dbReference type="InterPro" id="IPR005467">
    <property type="entry name" value="His_kinase_dom"/>
</dbReference>
<dbReference type="InterPro" id="IPR029016">
    <property type="entry name" value="GAF-like_dom_sf"/>
</dbReference>
<dbReference type="Proteomes" id="UP000326554">
    <property type="component" value="Unassembled WGS sequence"/>
</dbReference>
<dbReference type="InterPro" id="IPR003018">
    <property type="entry name" value="GAF"/>
</dbReference>
<evidence type="ECO:0000256" key="1">
    <source>
        <dbReference type="ARBA" id="ARBA00000085"/>
    </source>
</evidence>
<name>A0A5J5GL56_9RHOB</name>
<keyword evidence="6" id="KW-0418">Kinase</keyword>
<protein>
    <recommendedName>
        <fullName evidence="2">histidine kinase</fullName>
        <ecNumber evidence="2">2.7.13.3</ecNumber>
    </recommendedName>
</protein>
<evidence type="ECO:0000313" key="9">
    <source>
        <dbReference type="EMBL" id="KAA9008767.1"/>
    </source>
</evidence>
<evidence type="ECO:0000256" key="7">
    <source>
        <dbReference type="ARBA" id="ARBA00022840"/>
    </source>
</evidence>
<dbReference type="Pfam" id="PF07568">
    <property type="entry name" value="HisKA_2"/>
    <property type="match status" value="1"/>
</dbReference>
<keyword evidence="3" id="KW-0597">Phosphoprotein</keyword>
<dbReference type="SUPFAM" id="SSF55874">
    <property type="entry name" value="ATPase domain of HSP90 chaperone/DNA topoisomerase II/histidine kinase"/>
    <property type="match status" value="1"/>
</dbReference>
<dbReference type="Gene3D" id="3.30.565.10">
    <property type="entry name" value="Histidine kinase-like ATPase, C-terminal domain"/>
    <property type="match status" value="1"/>
</dbReference>
<dbReference type="InterPro" id="IPR011495">
    <property type="entry name" value="Sig_transdc_His_kin_sub2_dim/P"/>
</dbReference>
<proteinExistence type="predicted"/>
<dbReference type="InterPro" id="IPR003594">
    <property type="entry name" value="HATPase_dom"/>
</dbReference>
<keyword evidence="5" id="KW-0547">Nucleotide-binding</keyword>
<dbReference type="EC" id="2.7.13.3" evidence="2"/>
<comment type="catalytic activity">
    <reaction evidence="1">
        <text>ATP + protein L-histidine = ADP + protein N-phospho-L-histidine.</text>
        <dbReference type="EC" id="2.7.13.3"/>
    </reaction>
</comment>
<dbReference type="EMBL" id="VYQE01000002">
    <property type="protein sequence ID" value="KAA9008767.1"/>
    <property type="molecule type" value="Genomic_DNA"/>
</dbReference>
<comment type="caution">
    <text evidence="9">The sequence shown here is derived from an EMBL/GenBank/DDBJ whole genome shotgun (WGS) entry which is preliminary data.</text>
</comment>
<dbReference type="PANTHER" id="PTHR43102:SF2">
    <property type="entry name" value="GAF DOMAIN-CONTAINING PROTEIN"/>
    <property type="match status" value="1"/>
</dbReference>
<accession>A0A5J5GL56</accession>
<dbReference type="Pfam" id="PF01590">
    <property type="entry name" value="GAF"/>
    <property type="match status" value="1"/>
</dbReference>
<evidence type="ECO:0000256" key="5">
    <source>
        <dbReference type="ARBA" id="ARBA00022741"/>
    </source>
</evidence>
<evidence type="ECO:0000256" key="2">
    <source>
        <dbReference type="ARBA" id="ARBA00012438"/>
    </source>
</evidence>
<dbReference type="Pfam" id="PF02518">
    <property type="entry name" value="HATPase_c"/>
    <property type="match status" value="1"/>
</dbReference>
<dbReference type="InterPro" id="IPR011102">
    <property type="entry name" value="Sig_transdc_His_kinase_HWE"/>
</dbReference>
<dbReference type="GO" id="GO:0005524">
    <property type="term" value="F:ATP binding"/>
    <property type="evidence" value="ECO:0007669"/>
    <property type="project" value="UniProtKB-KW"/>
</dbReference>
<feature type="domain" description="Histidine kinase" evidence="8">
    <location>
        <begin position="172"/>
        <end position="361"/>
    </location>
</feature>
<evidence type="ECO:0000256" key="4">
    <source>
        <dbReference type="ARBA" id="ARBA00022679"/>
    </source>
</evidence>
<evidence type="ECO:0000313" key="10">
    <source>
        <dbReference type="Proteomes" id="UP000326554"/>
    </source>
</evidence>
<evidence type="ECO:0000256" key="3">
    <source>
        <dbReference type="ARBA" id="ARBA00022553"/>
    </source>
</evidence>
<gene>
    <name evidence="9" type="ORF">F3S47_05735</name>
</gene>
<dbReference type="PANTHER" id="PTHR43102">
    <property type="entry name" value="SLR1143 PROTEIN"/>
    <property type="match status" value="1"/>
</dbReference>
<dbReference type="GO" id="GO:0004673">
    <property type="term" value="F:protein histidine kinase activity"/>
    <property type="evidence" value="ECO:0007669"/>
    <property type="project" value="UniProtKB-EC"/>
</dbReference>
<keyword evidence="10" id="KW-1185">Reference proteome</keyword>
<dbReference type="RefSeq" id="WP_150444300.1">
    <property type="nucleotide sequence ID" value="NZ_VYQE01000002.1"/>
</dbReference>
<dbReference type="SMART" id="SM00911">
    <property type="entry name" value="HWE_HK"/>
    <property type="match status" value="1"/>
</dbReference>
<keyword evidence="7" id="KW-0067">ATP-binding</keyword>
<organism evidence="9 10">
    <name type="scientific">Histidinibacterium aquaticum</name>
    <dbReference type="NCBI Taxonomy" id="2613962"/>
    <lineage>
        <taxon>Bacteria</taxon>
        <taxon>Pseudomonadati</taxon>
        <taxon>Pseudomonadota</taxon>
        <taxon>Alphaproteobacteria</taxon>
        <taxon>Rhodobacterales</taxon>
        <taxon>Paracoccaceae</taxon>
        <taxon>Histidinibacterium</taxon>
    </lineage>
</organism>
<dbReference type="AlphaFoldDB" id="A0A5J5GL56"/>
<dbReference type="Gene3D" id="3.30.450.40">
    <property type="match status" value="1"/>
</dbReference>
<evidence type="ECO:0000259" key="8">
    <source>
        <dbReference type="PROSITE" id="PS50109"/>
    </source>
</evidence>
<dbReference type="SUPFAM" id="SSF55781">
    <property type="entry name" value="GAF domain-like"/>
    <property type="match status" value="1"/>
</dbReference>
<dbReference type="PROSITE" id="PS50109">
    <property type="entry name" value="HIS_KIN"/>
    <property type="match status" value="1"/>
</dbReference>
<keyword evidence="4" id="KW-0808">Transferase</keyword>
<sequence>MRAANHPLQQDRLAALNGYAILDTEPEAEFDEITNFVAKACDVPISVINFIDAERQWFKSETGLGVRSTPIDTSICAHIILEEDFVEIEDTLRDPRLADNPLCIDDDGLRFYAGALLKTEDGLPIGTLCILDRRPRKLTEFQKELIQVMSHQVMARLNLRRSLDQATILRQEVDHRVKNSLQSVASIASIKSRLATDPAVSAALADIRDRIDSVARLHTQLYKLDNDGRVDVSKIMKAVADEVAAVVEDVAVEFDGPSVFIEGKPAAALGTLLNELTSNSIKHAFDEEPNGRITCGVSLEDDALHVDYRDNGCGVDVDALTSANGLGLRVAEAAMQSCGGTFEVVRSESGFKASAILPLREN</sequence>
<dbReference type="InterPro" id="IPR036890">
    <property type="entry name" value="HATPase_C_sf"/>
</dbReference>